<evidence type="ECO:0008006" key="3">
    <source>
        <dbReference type="Google" id="ProtNLM"/>
    </source>
</evidence>
<organism evidence="1 2">
    <name type="scientific">Corallococcus exercitus</name>
    <dbReference type="NCBI Taxonomy" id="2316736"/>
    <lineage>
        <taxon>Bacteria</taxon>
        <taxon>Pseudomonadati</taxon>
        <taxon>Myxococcota</taxon>
        <taxon>Myxococcia</taxon>
        <taxon>Myxococcales</taxon>
        <taxon>Cystobacterineae</taxon>
        <taxon>Myxococcaceae</taxon>
        <taxon>Corallococcus</taxon>
    </lineage>
</organism>
<name>A0A7Y4KHL7_9BACT</name>
<sequence>MSQDALAALRDSLKDPSPSVAANAAVALLRLGAPPAEALFLLKGQRGPAAAPELQGAARVKVETATLFRAKGMWESRVRDSTGPTRDALRELLDSTHWALAQFPA</sequence>
<dbReference type="Proteomes" id="UP000563426">
    <property type="component" value="Unassembled WGS sequence"/>
</dbReference>
<dbReference type="EMBL" id="JABFJV010000050">
    <property type="protein sequence ID" value="NOK33871.1"/>
    <property type="molecule type" value="Genomic_DNA"/>
</dbReference>
<protein>
    <recommendedName>
        <fullName evidence="3">HEAT repeat domain-containing protein</fullName>
    </recommendedName>
</protein>
<dbReference type="RefSeq" id="WP_171434698.1">
    <property type="nucleotide sequence ID" value="NZ_JABFJV010000050.1"/>
</dbReference>
<evidence type="ECO:0000313" key="2">
    <source>
        <dbReference type="Proteomes" id="UP000563426"/>
    </source>
</evidence>
<keyword evidence="2" id="KW-1185">Reference proteome</keyword>
<evidence type="ECO:0000313" key="1">
    <source>
        <dbReference type="EMBL" id="NOK33871.1"/>
    </source>
</evidence>
<gene>
    <name evidence="1" type="ORF">HMI49_11735</name>
</gene>
<dbReference type="AlphaFoldDB" id="A0A7Y4KHL7"/>
<accession>A0A7Y4KHL7</accession>
<comment type="caution">
    <text evidence="1">The sequence shown here is derived from an EMBL/GenBank/DDBJ whole genome shotgun (WGS) entry which is preliminary data.</text>
</comment>
<proteinExistence type="predicted"/>
<reference evidence="1 2" key="1">
    <citation type="submission" date="2020-05" db="EMBL/GenBank/DDBJ databases">
        <authorList>
            <person name="Whitworth D."/>
        </authorList>
    </citation>
    <scope>NUCLEOTIDE SEQUENCE [LARGE SCALE GENOMIC DNA]</scope>
    <source>
        <strain evidence="1 2">AB043B</strain>
    </source>
</reference>